<name>A0A2T7U9F6_9BURK</name>
<evidence type="ECO:0000313" key="1">
    <source>
        <dbReference type="EMBL" id="PVE41308.1"/>
    </source>
</evidence>
<gene>
    <name evidence="1" type="ORF">H663_018080</name>
</gene>
<reference evidence="1" key="1">
    <citation type="submission" date="2017-04" db="EMBL/GenBank/DDBJ databases">
        <title>Unexpected and diverse lifestyles within the genus Limnohabitans.</title>
        <authorList>
            <person name="Kasalicky V."/>
            <person name="Mehrshad M."/>
            <person name="Andrei S.-A."/>
            <person name="Salcher M."/>
            <person name="Kratochvilova H."/>
            <person name="Simek K."/>
            <person name="Ghai R."/>
        </authorList>
    </citation>
    <scope>NUCLEOTIDE SEQUENCE [LARGE SCALE GENOMIC DNA]</scope>
    <source>
        <strain evidence="1">II-D5</strain>
    </source>
</reference>
<evidence type="ECO:0008006" key="3">
    <source>
        <dbReference type="Google" id="ProtNLM"/>
    </source>
</evidence>
<dbReference type="OrthoDB" id="2022508at2"/>
<dbReference type="SUPFAM" id="SSF52540">
    <property type="entry name" value="P-loop containing nucleoside triphosphate hydrolases"/>
    <property type="match status" value="1"/>
</dbReference>
<sequence>MAFDDQARKEFYNVLKVDHSINFADEAERARYVEHLHGNEDAMNLLKTEIELCDGQGVFLFSGQSGTGKTTELLRLQHALRTSSSFKGKVFYTDMTEWLNPTQKVELASFMLALTASWVDSLGNEQGQRSAWEKLWSFLKNTDVTLESFSFSAGAAQVEADATAIQVGANFGPLSTNIKLALQNDQQFRSTLEDALKKNKTGFVKQLHDFVRELKIELCPHQEKCVLLIDSLEKIVGGGENTKEVLSSVLQLFEQQSSVLQLPLMHVVYSIPPFILRQNRQLPARLGNAADVSLPSVHVFKRKPYTVDRSEQGGQSKLRRLLSMRYPPWSNFFTEDQINAIIENTGGDIRDYLRTLQLCLLKVSPEQARVTETHIQTAFDRIRPNMDLPEQEKHWLARVNDTHESCLGEHIDVYTLESYIKTKHVLAYMNGETWYGVHPLILDRLPRLTNAAQGVTG</sequence>
<dbReference type="Gene3D" id="3.40.50.300">
    <property type="entry name" value="P-loop containing nucleotide triphosphate hydrolases"/>
    <property type="match status" value="1"/>
</dbReference>
<organism evidence="1 2">
    <name type="scientific">Limnohabitans planktonicus II-D5</name>
    <dbReference type="NCBI Taxonomy" id="1293045"/>
    <lineage>
        <taxon>Bacteria</taxon>
        <taxon>Pseudomonadati</taxon>
        <taxon>Pseudomonadota</taxon>
        <taxon>Betaproteobacteria</taxon>
        <taxon>Burkholderiales</taxon>
        <taxon>Comamonadaceae</taxon>
        <taxon>Limnohabitans</taxon>
    </lineage>
</organism>
<dbReference type="Proteomes" id="UP000037507">
    <property type="component" value="Unassembled WGS sequence"/>
</dbReference>
<dbReference type="AlphaFoldDB" id="A0A2T7U9F6"/>
<dbReference type="RefSeq" id="WP_053170217.1">
    <property type="nucleotide sequence ID" value="NZ_LFYT02000033.1"/>
</dbReference>
<keyword evidence="2" id="KW-1185">Reference proteome</keyword>
<comment type="caution">
    <text evidence="1">The sequence shown here is derived from an EMBL/GenBank/DDBJ whole genome shotgun (WGS) entry which is preliminary data.</text>
</comment>
<protein>
    <recommendedName>
        <fullName evidence="3">Orc1-like AAA ATPase domain-containing protein</fullName>
    </recommendedName>
</protein>
<proteinExistence type="predicted"/>
<evidence type="ECO:0000313" key="2">
    <source>
        <dbReference type="Proteomes" id="UP000037507"/>
    </source>
</evidence>
<dbReference type="EMBL" id="LFYT02000033">
    <property type="protein sequence ID" value="PVE41308.1"/>
    <property type="molecule type" value="Genomic_DNA"/>
</dbReference>
<accession>A0A2T7U9F6</accession>
<dbReference type="InterPro" id="IPR027417">
    <property type="entry name" value="P-loop_NTPase"/>
</dbReference>
<dbReference type="STRING" id="1293045.H663_04510"/>